<protein>
    <submittedName>
        <fullName evidence="2">Ankyrin-2b isoform X33</fullName>
    </submittedName>
</protein>
<organism evidence="1 2">
    <name type="scientific">Danio rerio</name>
    <name type="common">Zebrafish</name>
    <name type="synonym">Brachydanio rerio</name>
    <dbReference type="NCBI Taxonomy" id="7955"/>
    <lineage>
        <taxon>Eukaryota</taxon>
        <taxon>Metazoa</taxon>
        <taxon>Chordata</taxon>
        <taxon>Craniata</taxon>
        <taxon>Vertebrata</taxon>
        <taxon>Euteleostomi</taxon>
        <taxon>Actinopterygii</taxon>
        <taxon>Neopterygii</taxon>
        <taxon>Teleostei</taxon>
        <taxon>Ostariophysi</taxon>
        <taxon>Cypriniformes</taxon>
        <taxon>Danionidae</taxon>
        <taxon>Danioninae</taxon>
        <taxon>Danio</taxon>
    </lineage>
</organism>
<proteinExistence type="predicted"/>
<sequence>MAHAAASIKKARVEMEQAPDLKALEKAREKRRRSRERAERRRKSDSNTSFLRAARAGNIDKVLEYLKGGVDIGTSNQNGLNALHLAAKEGHVDLVQELLGRGSSVDSATKKGNTALHIASLAGQGDVVKILSKRGANINAQSQNGFTPLYMASQENHLDVVRYLLENGGNQSIATEDGFTPLAIALQQGHNQVVSILLENDTKGKVRLPALHIAARKDDTKSAALLLQNDHNADVQSKMMVNRTTESGFTPLHIAAHYGNVNVATLLLNRGAAVDFTARNGITPLHVASKRGNTNMVHLLLDRGAQIDAKTRDGLTPLHCAARSGHDTAVELLLERGAPMLARTKNGLSPLHMAAQGDHVECVKHLLQHKAPVDDVTLDYLTALHVAAHCGHYRVTKLLLDKRANPNARALNGFTPLHIACKKNRVKVMELLIKYGAFIQAITESGLTPIHVAAFMGHLNIVLLLLQNGASPDVSNIRGETALHMAARAGQMEVVRCLLRNGAMVDARAREDQTPLHIASRLGKTEIVQLLLQHMAHPDAATANGYTPLHIAAREGHLDVTTVLLEAGAAHSLATKKGFTPLHVASKYGSLEVAKLLLQRRAPPDSAGKNGLTPLHVAAHYDNQKVALLLLDKGASPHATAKNGYTPLHIAAKKNQMEIATTLLQYGAETNIQTKQGVMPIHLASQEGHSEMAALLLQRGAQVNVTTKSGLTSLHLAAQEDKVGVGEILVKQGANLDQQTKLGYTPLIVACHYGNAKMVNFLLKSGASVNDKTKNGYTPLHQAAQQGNTHIINVLLQYGAKPNAITVNGNTALAIARRLGYISVVDTLRVVTEEIVTTTTTVTEKHKLNVPETMTEVLDVSDEEGDDTMTGDGGEYLRAEDLRELGDDSLPGQYLDGMNYLRFSLEGGRSDSLDRSYTPTHQSYYSKHYGIMEDVIYSNQVSSLGRENEKDSWETENLDNIALSSSPAHSGFLVSFMVDARGGAMRGCRHNGLRLIIPPRKCSAPTRVTCRLVKRHRLATMPPMVEGDGLASRLIEVGPSGAQFLGPVIVEIPHFAALRGKERELVILRSETGESWKEHHCEYTEEELNQVLNGMDERLDPPEELEKKRICRIITRDFPQYFAVVSRIKQDSNLIGPEGGVLSSTVVPEVQAVFPEGALTKRIRVGLQTQPMSVDVVRNMLGNKATFSPIVTLEPRRRKFHKPITMTIPVPKSSADPALGSFGGGETPTLRLLCSITGGTTPAQWEDITGTTPLTFTNDCVSFTTNVSARFWLIDCRQVQESVNFATLMYREIICVPYMAKFVIFAKTHDPIEARLRCFCMTDDKMDKTLEQQENFSEVARSRDVEVLEGKPIYVDCFGNLVPLTKSGQHHVFSFYAFKENRLALFIKIRDNTQEPCGRLSFTKEPRSFRTLSHGAVCNLNISLPAYSKTSRTLGKLDPQDEADRKESRLAVIANHLGFSWSELARELEFSDVQINQIRNENPNSLQDQSHALIRLWKEREGKNASENSLMKTLTKINRMDIVHLIETKIIQSSQDHSSHTYAEIEQTISLDHSEGFSALQEDMDSPRSGRRADVSQRRSELVPVVASIEDLSLNASSLGDSQKELPDKVTSSVVVGDSTHSFEMVGLRQQFPGTIKQGDDMPEIPPQTVTEEQYTDEYGNMVVKKITRKVIRKYVSADGVEREEVMLEGPQQEAVTVDEADSFSKVVKRTVVRSGGDQTEVTFSEPLSYAGATSSKFEEEPVQGRKVSKVVKTMVVQGDRMEKLIGDPSLSSDLPSAKDDFEKALSYVEGFEKVLLPHLVEKETVKEDGSVVRRTRMHKTRTQKRTVVKDGEAKQTHLERLEDTAESLRPDDLQQHLHQLLQRYCTPEPHPPAGQQDKPQPPPAGRPDA</sequence>
<reference evidence="2" key="1">
    <citation type="submission" date="2025-08" db="UniProtKB">
        <authorList>
            <consortium name="RefSeq"/>
        </authorList>
    </citation>
    <scope>IDENTIFICATION</scope>
    <source>
        <strain evidence="2">Tuebingen</strain>
        <tissue evidence="2">Fibroblasts and whole tissue</tissue>
    </source>
</reference>
<gene>
    <name evidence="2" type="primary">ank2b</name>
    <name evidence="2" type="synonym">ank2</name>
    <name evidence="2" type="synonym">zgc:101738</name>
</gene>
<dbReference type="RefSeq" id="XP_073762588.1">
    <property type="nucleotide sequence ID" value="XM_073906487.1"/>
</dbReference>
<accession>A0AC58FZ07</accession>
<dbReference type="Proteomes" id="UP000000437">
    <property type="component" value="Chromosome 7"/>
</dbReference>
<evidence type="ECO:0000313" key="2">
    <source>
        <dbReference type="RefSeq" id="XP_073762588.1"/>
    </source>
</evidence>
<evidence type="ECO:0000313" key="1">
    <source>
        <dbReference type="Proteomes" id="UP000000437"/>
    </source>
</evidence>
<name>A0AC58FZ07_DANRE</name>
<keyword evidence="1" id="KW-1185">Reference proteome</keyword>